<dbReference type="CDD" id="cd05213">
    <property type="entry name" value="NAD_bind_Glutamyl_tRNA_reduct"/>
    <property type="match status" value="1"/>
</dbReference>
<dbReference type="GO" id="GO:0050661">
    <property type="term" value="F:NADP binding"/>
    <property type="evidence" value="ECO:0007669"/>
    <property type="project" value="InterPro"/>
</dbReference>
<evidence type="ECO:0000256" key="1">
    <source>
        <dbReference type="ARBA" id="ARBA00005059"/>
    </source>
</evidence>
<feature type="domain" description="Quinate/shikimate 5-dehydrogenase/glutamyl-tRNA reductase" evidence="11">
    <location>
        <begin position="295"/>
        <end position="427"/>
    </location>
</feature>
<dbReference type="SUPFAM" id="SSF69075">
    <property type="entry name" value="Glutamyl tRNA-reductase dimerization domain"/>
    <property type="match status" value="1"/>
</dbReference>
<evidence type="ECO:0000259" key="12">
    <source>
        <dbReference type="Pfam" id="PF05201"/>
    </source>
</evidence>
<dbReference type="Gene3D" id="3.30.460.30">
    <property type="entry name" value="Glutamyl-tRNA reductase, N-terminal domain"/>
    <property type="match status" value="1"/>
</dbReference>
<evidence type="ECO:0000313" key="14">
    <source>
        <dbReference type="Proteomes" id="UP000006727"/>
    </source>
</evidence>
<dbReference type="InterPro" id="IPR018214">
    <property type="entry name" value="GluRdtase_CS"/>
</dbReference>
<accession>A0A7I4DKB3</accession>
<dbReference type="SUPFAM" id="SSF51735">
    <property type="entry name" value="NAD(P)-binding Rossmann-fold domains"/>
    <property type="match status" value="1"/>
</dbReference>
<dbReference type="GO" id="GO:0015995">
    <property type="term" value="P:chlorophyll biosynthetic process"/>
    <property type="evidence" value="ECO:0007669"/>
    <property type="project" value="UniProtKB-KW"/>
</dbReference>
<comment type="catalytic activity">
    <reaction evidence="8 9">
        <text>(S)-4-amino-5-oxopentanoate + tRNA(Glu) + NADP(+) = L-glutamyl-tRNA(Glu) + NADPH + H(+)</text>
        <dbReference type="Rhea" id="RHEA:12344"/>
        <dbReference type="Rhea" id="RHEA-COMP:9663"/>
        <dbReference type="Rhea" id="RHEA-COMP:9680"/>
        <dbReference type="ChEBI" id="CHEBI:15378"/>
        <dbReference type="ChEBI" id="CHEBI:57501"/>
        <dbReference type="ChEBI" id="CHEBI:57783"/>
        <dbReference type="ChEBI" id="CHEBI:58349"/>
        <dbReference type="ChEBI" id="CHEBI:78442"/>
        <dbReference type="ChEBI" id="CHEBI:78520"/>
        <dbReference type="EC" id="1.2.1.70"/>
    </reaction>
</comment>
<dbReference type="InterPro" id="IPR015895">
    <property type="entry name" value="4pyrrol_synth_GluRdtase_N"/>
</dbReference>
<evidence type="ECO:0000259" key="11">
    <source>
        <dbReference type="Pfam" id="PF01488"/>
    </source>
</evidence>
<evidence type="ECO:0000256" key="5">
    <source>
        <dbReference type="ARBA" id="ARBA00023002"/>
    </source>
</evidence>
<keyword evidence="4 9" id="KW-0521">NADP</keyword>
<evidence type="ECO:0000256" key="3">
    <source>
        <dbReference type="ARBA" id="ARBA00012970"/>
    </source>
</evidence>
<dbReference type="Pfam" id="PF01488">
    <property type="entry name" value="Shikimate_DH"/>
    <property type="match status" value="1"/>
</dbReference>
<dbReference type="PANTHER" id="PTHR43120:SF1">
    <property type="entry name" value="GLUTAMYL-TRNA REDUCTASE 1, CHLOROPLASTIC"/>
    <property type="match status" value="1"/>
</dbReference>
<evidence type="ECO:0000256" key="9">
    <source>
        <dbReference type="RuleBase" id="RU000584"/>
    </source>
</evidence>
<sequence>MHRIVGVNRWGVGVVAIAMVTMRVGQVVAPSFVEGVASKGVSLRRVRIGRSSVWGSSKGLCAVKLAGMKVVNSGAPRADMSDREMPPSHRIKAASLSAFQEFQNARANRYTKVKSSVMVLGLSIHTTPVEMREKLAIPEAEWPRAIDELSSQNHIEEAGVLSTCNRFEIYVVAVSWNRGVKEVTEWMSKTSGISVEDLMEHIFILRDQDATQHLFRVSSGLDSLVLGEGQILAQVKQVLKVGQEVSGFGRNLTGLFKQAITAGKRVRTETNISAGAVSVSSAAVELAVMKLPEGGVSRVNVLIVGAGKMSKLLVKHLISKGCTRMTIVNRSEQRVLDLQTEFPDANIIYEPLTEMLRCTGESDLVFTSTSSEIPLFTKENVEPLTPASQTSGGVRHFIDISVPRNVAACLSDLSSTRVYNVDDLKEVVAANKEDRRRKAADAQVIIDAEIQNFEAWRDSLETVPTIKKLRSYAERVRQAELEKALSKMPEDLTTKQKRALEDLSRGIVNKLLHGPMQHLRSDGTDSKTVSETIENMHALERMFDLGSEVLVVETKAKGKK</sequence>
<evidence type="ECO:0000256" key="7">
    <source>
        <dbReference type="ARBA" id="ARBA00023244"/>
    </source>
</evidence>
<dbReference type="Pfam" id="PF00745">
    <property type="entry name" value="GlutR_dimer"/>
    <property type="match status" value="1"/>
</dbReference>
<feature type="domain" description="Glutamyl-tRNA reductase N-terminal" evidence="12">
    <location>
        <begin position="120"/>
        <end position="270"/>
    </location>
</feature>
<dbReference type="Gramene" id="Pp3c4_19350V3.3">
    <property type="protein sequence ID" value="Pp3c4_19350V3.3"/>
    <property type="gene ID" value="Pp3c4_19350"/>
</dbReference>
<dbReference type="EMBL" id="ABEU02000004">
    <property type="status" value="NOT_ANNOTATED_CDS"/>
    <property type="molecule type" value="Genomic_DNA"/>
</dbReference>
<dbReference type="InterPro" id="IPR036291">
    <property type="entry name" value="NAD(P)-bd_dom_sf"/>
</dbReference>
<dbReference type="GO" id="GO:0006782">
    <property type="term" value="P:protoporphyrinogen IX biosynthetic process"/>
    <property type="evidence" value="ECO:0007669"/>
    <property type="project" value="UniProtKB-UniPathway"/>
</dbReference>
<dbReference type="FunCoup" id="A0A7I4DKB3">
    <property type="interactions" value="761"/>
</dbReference>
<keyword evidence="7 9" id="KW-0627">Porphyrin biosynthesis</keyword>
<dbReference type="InterPro" id="IPR036453">
    <property type="entry name" value="GluRdtase_dimer_dom_sf"/>
</dbReference>
<dbReference type="NCBIfam" id="TIGR01035">
    <property type="entry name" value="hemA"/>
    <property type="match status" value="1"/>
</dbReference>
<dbReference type="NCBIfam" id="NF000744">
    <property type="entry name" value="PRK00045.1-3"/>
    <property type="match status" value="1"/>
</dbReference>
<dbReference type="SUPFAM" id="SSF69742">
    <property type="entry name" value="Glutamyl tRNA-reductase catalytic, N-terminal domain"/>
    <property type="match status" value="1"/>
</dbReference>
<organism evidence="13 14">
    <name type="scientific">Physcomitrium patens</name>
    <name type="common">Spreading-leaved earth moss</name>
    <name type="synonym">Physcomitrella patens</name>
    <dbReference type="NCBI Taxonomy" id="3218"/>
    <lineage>
        <taxon>Eukaryota</taxon>
        <taxon>Viridiplantae</taxon>
        <taxon>Streptophyta</taxon>
        <taxon>Embryophyta</taxon>
        <taxon>Bryophyta</taxon>
        <taxon>Bryophytina</taxon>
        <taxon>Bryopsida</taxon>
        <taxon>Funariidae</taxon>
        <taxon>Funariales</taxon>
        <taxon>Funariaceae</taxon>
        <taxon>Physcomitrium</taxon>
    </lineage>
</organism>
<dbReference type="InterPro" id="IPR000343">
    <property type="entry name" value="4pyrrol_synth_GluRdtase"/>
</dbReference>
<comment type="pathway">
    <text evidence="1 9">Porphyrin-containing compound metabolism; protoporphyrin-IX biosynthesis; 5-aminolevulinate from L-glutamyl-tRNA(Glu): step 1/2.</text>
</comment>
<dbReference type="EC" id="1.2.1.70" evidence="3 9"/>
<reference evidence="13 14" key="2">
    <citation type="journal article" date="2018" name="Plant J.">
        <title>The Physcomitrella patens chromosome-scale assembly reveals moss genome structure and evolution.</title>
        <authorList>
            <person name="Lang D."/>
            <person name="Ullrich K.K."/>
            <person name="Murat F."/>
            <person name="Fuchs J."/>
            <person name="Jenkins J."/>
            <person name="Haas F.B."/>
            <person name="Piednoel M."/>
            <person name="Gundlach H."/>
            <person name="Van Bel M."/>
            <person name="Meyberg R."/>
            <person name="Vives C."/>
            <person name="Morata J."/>
            <person name="Symeonidi A."/>
            <person name="Hiss M."/>
            <person name="Muchero W."/>
            <person name="Kamisugi Y."/>
            <person name="Saleh O."/>
            <person name="Blanc G."/>
            <person name="Decker E.L."/>
            <person name="van Gessel N."/>
            <person name="Grimwood J."/>
            <person name="Hayes R.D."/>
            <person name="Graham S.W."/>
            <person name="Gunter L.E."/>
            <person name="McDaniel S.F."/>
            <person name="Hoernstein S.N.W."/>
            <person name="Larsson A."/>
            <person name="Li F.W."/>
            <person name="Perroud P.F."/>
            <person name="Phillips J."/>
            <person name="Ranjan P."/>
            <person name="Rokshar D.S."/>
            <person name="Rothfels C.J."/>
            <person name="Schneider L."/>
            <person name="Shu S."/>
            <person name="Stevenson D.W."/>
            <person name="Thummler F."/>
            <person name="Tillich M."/>
            <person name="Villarreal Aguilar J.C."/>
            <person name="Widiez T."/>
            <person name="Wong G.K."/>
            <person name="Wymore A."/>
            <person name="Zhang Y."/>
            <person name="Zimmer A.D."/>
            <person name="Quatrano R.S."/>
            <person name="Mayer K.F.X."/>
            <person name="Goodstein D."/>
            <person name="Casacuberta J.M."/>
            <person name="Vandepoele K."/>
            <person name="Reski R."/>
            <person name="Cuming A.C."/>
            <person name="Tuskan G.A."/>
            <person name="Maumus F."/>
            <person name="Salse J."/>
            <person name="Schmutz J."/>
            <person name="Rensing S.A."/>
        </authorList>
    </citation>
    <scope>NUCLEOTIDE SEQUENCE [LARGE SCALE GENOMIC DNA]</scope>
    <source>
        <strain evidence="13 14">cv. Gransden 2004</strain>
    </source>
</reference>
<dbReference type="Proteomes" id="UP000006727">
    <property type="component" value="Chromosome 4"/>
</dbReference>
<dbReference type="Pfam" id="PF05201">
    <property type="entry name" value="GlutR_N"/>
    <property type="match status" value="1"/>
</dbReference>
<dbReference type="GO" id="GO:0008883">
    <property type="term" value="F:glutamyl-tRNA reductase activity"/>
    <property type="evidence" value="ECO:0007669"/>
    <property type="project" value="UniProtKB-EC"/>
</dbReference>
<keyword evidence="6" id="KW-0149">Chlorophyll biosynthesis</keyword>
<evidence type="ECO:0000256" key="6">
    <source>
        <dbReference type="ARBA" id="ARBA00023171"/>
    </source>
</evidence>
<reference evidence="13" key="3">
    <citation type="submission" date="2020-12" db="UniProtKB">
        <authorList>
            <consortium name="EnsemblPlants"/>
        </authorList>
    </citation>
    <scope>IDENTIFICATION</scope>
</reference>
<protein>
    <recommendedName>
        <fullName evidence="3 9">Glutamyl-tRNA reductase</fullName>
        <ecNumber evidence="3 9">1.2.1.70</ecNumber>
    </recommendedName>
</protein>
<dbReference type="InParanoid" id="A0A7I4DKB3"/>
<feature type="domain" description="Tetrapyrrole biosynthesis glutamyl-tRNA reductase dimerisation" evidence="10">
    <location>
        <begin position="442"/>
        <end position="545"/>
    </location>
</feature>
<gene>
    <name evidence="13" type="primary">LOC112281225</name>
</gene>
<dbReference type="InterPro" id="IPR015896">
    <property type="entry name" value="4pyrrol_synth_GluRdtase_dimer"/>
</dbReference>
<evidence type="ECO:0000256" key="8">
    <source>
        <dbReference type="ARBA" id="ARBA00047464"/>
    </source>
</evidence>
<proteinExistence type="inferred from homology"/>
<dbReference type="PANTHER" id="PTHR43120">
    <property type="entry name" value="GLUTAMYL-TRNA REDUCTASE 1, CHLOROPLASTIC"/>
    <property type="match status" value="1"/>
</dbReference>
<dbReference type="FunFam" id="3.40.50.720:FF:000031">
    <property type="entry name" value="Glutamyl-tRNA reductase"/>
    <property type="match status" value="1"/>
</dbReference>
<reference evidence="13 14" key="1">
    <citation type="journal article" date="2008" name="Science">
        <title>The Physcomitrella genome reveals evolutionary insights into the conquest of land by plants.</title>
        <authorList>
            <person name="Rensing S."/>
            <person name="Lang D."/>
            <person name="Zimmer A."/>
            <person name="Terry A."/>
            <person name="Salamov A."/>
            <person name="Shapiro H."/>
            <person name="Nishiyama T."/>
            <person name="Perroud P.-F."/>
            <person name="Lindquist E."/>
            <person name="Kamisugi Y."/>
            <person name="Tanahashi T."/>
            <person name="Sakakibara K."/>
            <person name="Fujita T."/>
            <person name="Oishi K."/>
            <person name="Shin-I T."/>
            <person name="Kuroki Y."/>
            <person name="Toyoda A."/>
            <person name="Suzuki Y."/>
            <person name="Hashimoto A."/>
            <person name="Yamaguchi K."/>
            <person name="Sugano A."/>
            <person name="Kohara Y."/>
            <person name="Fujiyama A."/>
            <person name="Anterola A."/>
            <person name="Aoki S."/>
            <person name="Ashton N."/>
            <person name="Barbazuk W.B."/>
            <person name="Barker E."/>
            <person name="Bennetzen J."/>
            <person name="Bezanilla M."/>
            <person name="Blankenship R."/>
            <person name="Cho S.H."/>
            <person name="Dutcher S."/>
            <person name="Estelle M."/>
            <person name="Fawcett J.A."/>
            <person name="Gundlach H."/>
            <person name="Hanada K."/>
            <person name="Heyl A."/>
            <person name="Hicks K.A."/>
            <person name="Hugh J."/>
            <person name="Lohr M."/>
            <person name="Mayer K."/>
            <person name="Melkozernov A."/>
            <person name="Murata T."/>
            <person name="Nelson D."/>
            <person name="Pils B."/>
            <person name="Prigge M."/>
            <person name="Reiss B."/>
            <person name="Renner T."/>
            <person name="Rombauts S."/>
            <person name="Rushton P."/>
            <person name="Sanderfoot A."/>
            <person name="Schween G."/>
            <person name="Shiu S.-H."/>
            <person name="Stueber K."/>
            <person name="Theodoulou F.L."/>
            <person name="Tu H."/>
            <person name="Van de Peer Y."/>
            <person name="Verrier P.J."/>
            <person name="Waters E."/>
            <person name="Wood A."/>
            <person name="Yang L."/>
            <person name="Cove D."/>
            <person name="Cuming A."/>
            <person name="Hasebe M."/>
            <person name="Lucas S."/>
            <person name="Mishler D.B."/>
            <person name="Reski R."/>
            <person name="Grigoriev I."/>
            <person name="Quatrano R.S."/>
            <person name="Boore J.L."/>
        </authorList>
    </citation>
    <scope>NUCLEOTIDE SEQUENCE [LARGE SCALE GENOMIC DNA]</scope>
    <source>
        <strain evidence="13 14">cv. Gransden 2004</strain>
    </source>
</reference>
<dbReference type="PROSITE" id="PS00747">
    <property type="entry name" value="GLUTR"/>
    <property type="match status" value="1"/>
</dbReference>
<dbReference type="InterPro" id="IPR036343">
    <property type="entry name" value="GluRdtase_N_sf"/>
</dbReference>
<name>A0A7I4DKB3_PHYPA</name>
<evidence type="ECO:0000256" key="4">
    <source>
        <dbReference type="ARBA" id="ARBA00022857"/>
    </source>
</evidence>
<evidence type="ECO:0000256" key="2">
    <source>
        <dbReference type="ARBA" id="ARBA00005916"/>
    </source>
</evidence>
<evidence type="ECO:0000259" key="10">
    <source>
        <dbReference type="Pfam" id="PF00745"/>
    </source>
</evidence>
<keyword evidence="5 9" id="KW-0560">Oxidoreductase</keyword>
<dbReference type="Gene3D" id="3.40.50.720">
    <property type="entry name" value="NAD(P)-binding Rossmann-like Domain"/>
    <property type="match status" value="1"/>
</dbReference>
<keyword evidence="14" id="KW-1185">Reference proteome</keyword>
<dbReference type="InterPro" id="IPR006151">
    <property type="entry name" value="Shikm_DH/Glu-tRNA_Rdtase"/>
</dbReference>
<dbReference type="HAMAP" id="MF_00087">
    <property type="entry name" value="Glu_tRNA_reductase"/>
    <property type="match status" value="1"/>
</dbReference>
<dbReference type="AlphaFoldDB" id="A0A7I4DKB3"/>
<dbReference type="UniPathway" id="UPA00251">
    <property type="reaction ID" value="UER00316"/>
</dbReference>
<evidence type="ECO:0000313" key="13">
    <source>
        <dbReference type="EnsemblPlants" id="Pp3c4_19350V3.3"/>
    </source>
</evidence>
<dbReference type="FunFam" id="3.30.460.30:FF:000001">
    <property type="entry name" value="Glutamyl-tRNA reductase"/>
    <property type="match status" value="1"/>
</dbReference>
<comment type="similarity">
    <text evidence="2 9">Belongs to the glutamyl-tRNA reductase family.</text>
</comment>
<dbReference type="EnsemblPlants" id="Pp3c4_19350V3.3">
    <property type="protein sequence ID" value="Pp3c4_19350V3.3"/>
    <property type="gene ID" value="Pp3c4_19350"/>
</dbReference>